<dbReference type="SUPFAM" id="SSF75625">
    <property type="entry name" value="YebC-like"/>
    <property type="match status" value="1"/>
</dbReference>
<dbReference type="InterPro" id="IPR029072">
    <property type="entry name" value="YebC-like"/>
</dbReference>
<dbReference type="SUPFAM" id="SSF46894">
    <property type="entry name" value="C-terminal effector domain of the bipartite response regulators"/>
    <property type="match status" value="1"/>
</dbReference>
<dbReference type="InterPro" id="IPR048300">
    <property type="entry name" value="TACO1_YebC-like_2nd/3rd_dom"/>
</dbReference>
<evidence type="ECO:0000259" key="2">
    <source>
        <dbReference type="PROSITE" id="PS51755"/>
    </source>
</evidence>
<dbReference type="InterPro" id="IPR026564">
    <property type="entry name" value="Transcrip_reg_TACO1-like_dom3"/>
</dbReference>
<dbReference type="Pfam" id="PF01709">
    <property type="entry name" value="Transcrip_reg"/>
    <property type="match status" value="1"/>
</dbReference>
<dbReference type="InterPro" id="IPR016032">
    <property type="entry name" value="Sig_transdc_resp-reg_C-effctor"/>
</dbReference>
<protein>
    <submittedName>
        <fullName evidence="3">Putative transcriptional regulatory protein YebC</fullName>
    </submittedName>
</protein>
<dbReference type="GO" id="GO:0006355">
    <property type="term" value="P:regulation of DNA-templated transcription"/>
    <property type="evidence" value="ECO:0007669"/>
    <property type="project" value="InterPro"/>
</dbReference>
<dbReference type="AlphaFoldDB" id="A0A1J5PP44"/>
<evidence type="ECO:0000313" key="3">
    <source>
        <dbReference type="EMBL" id="OIQ73265.1"/>
    </source>
</evidence>
<organism evidence="3">
    <name type="scientific">mine drainage metagenome</name>
    <dbReference type="NCBI Taxonomy" id="410659"/>
    <lineage>
        <taxon>unclassified sequences</taxon>
        <taxon>metagenomes</taxon>
        <taxon>ecological metagenomes</taxon>
    </lineage>
</organism>
<feature type="domain" description="OmpR/PhoB-type" evidence="2">
    <location>
        <begin position="105"/>
        <end position="201"/>
    </location>
</feature>
<dbReference type="GO" id="GO:0005829">
    <property type="term" value="C:cytosol"/>
    <property type="evidence" value="ECO:0007669"/>
    <property type="project" value="TreeGrafter"/>
</dbReference>
<dbReference type="GO" id="GO:0003677">
    <property type="term" value="F:DNA binding"/>
    <property type="evidence" value="ECO:0007669"/>
    <property type="project" value="UniProtKB-KW"/>
</dbReference>
<dbReference type="InterPro" id="IPR001867">
    <property type="entry name" value="OmpR/PhoB-type_DNA-bd"/>
</dbReference>
<dbReference type="PANTHER" id="PTHR12532:SF6">
    <property type="entry name" value="TRANSCRIPTIONAL REGULATORY PROTEIN YEBC-RELATED"/>
    <property type="match status" value="1"/>
</dbReference>
<dbReference type="Gene3D" id="1.10.10.10">
    <property type="entry name" value="Winged helix-like DNA-binding domain superfamily/Winged helix DNA-binding domain"/>
    <property type="match status" value="1"/>
</dbReference>
<gene>
    <name evidence="3" type="primary">yebC_1</name>
    <name evidence="3" type="ORF">GALL_450970</name>
</gene>
<dbReference type="EMBL" id="MLJW01002935">
    <property type="protein sequence ID" value="OIQ73265.1"/>
    <property type="molecule type" value="Genomic_DNA"/>
</dbReference>
<dbReference type="GO" id="GO:0000160">
    <property type="term" value="P:phosphorelay signal transduction system"/>
    <property type="evidence" value="ECO:0007669"/>
    <property type="project" value="InterPro"/>
</dbReference>
<dbReference type="CDD" id="cd00383">
    <property type="entry name" value="trans_reg_C"/>
    <property type="match status" value="1"/>
</dbReference>
<dbReference type="PROSITE" id="PS51755">
    <property type="entry name" value="OMPR_PHOB"/>
    <property type="match status" value="1"/>
</dbReference>
<dbReference type="Pfam" id="PF00486">
    <property type="entry name" value="Trans_reg_C"/>
    <property type="match status" value="1"/>
</dbReference>
<dbReference type="InterPro" id="IPR002876">
    <property type="entry name" value="Transcrip_reg_TACO1-like"/>
</dbReference>
<dbReference type="SMART" id="SM00862">
    <property type="entry name" value="Trans_reg_C"/>
    <property type="match status" value="1"/>
</dbReference>
<evidence type="ECO:0000256" key="1">
    <source>
        <dbReference type="ARBA" id="ARBA00023125"/>
    </source>
</evidence>
<proteinExistence type="predicted"/>
<comment type="caution">
    <text evidence="3">The sequence shown here is derived from an EMBL/GenBank/DDBJ whole genome shotgun (WGS) entry which is preliminary data.</text>
</comment>
<keyword evidence="1" id="KW-0238">DNA-binding</keyword>
<sequence length="204" mass="22674">MLYEGYGPGGVAVLVFCMTDNHNRTVSDVRHAFSKFGGNLGTDGSVAYLFSKQGVLYYPPGLDEDALMEAALDAGADDYMTKPFEVEELEARIRALTRRSGRLVREELRYGPLSFDQNTRQFSIGERALQLSPREHAVLEALMRRAGATVSKEVLLEASYGFDEEVNLSVIEVTVHRLRRKLESDAISIATLRGLGYVLRLAQP</sequence>
<reference evidence="3" key="1">
    <citation type="submission" date="2016-10" db="EMBL/GenBank/DDBJ databases">
        <title>Sequence of Gallionella enrichment culture.</title>
        <authorList>
            <person name="Poehlein A."/>
            <person name="Muehling M."/>
            <person name="Daniel R."/>
        </authorList>
    </citation>
    <scope>NUCLEOTIDE SEQUENCE</scope>
</reference>
<dbReference type="PANTHER" id="PTHR12532">
    <property type="entry name" value="TRANSLATIONAL ACTIVATOR OF CYTOCHROME C OXIDASE 1"/>
    <property type="match status" value="1"/>
</dbReference>
<dbReference type="Gene3D" id="3.30.70.980">
    <property type="match status" value="1"/>
</dbReference>
<name>A0A1J5PP44_9ZZZZ</name>
<accession>A0A1J5PP44</accession>
<dbReference type="InterPro" id="IPR036388">
    <property type="entry name" value="WH-like_DNA-bd_sf"/>
</dbReference>